<dbReference type="OrthoDB" id="200710at2759"/>
<accession>A0A9W7BAE7</accession>
<dbReference type="AlphaFoldDB" id="A0A9W7BAE7"/>
<proteinExistence type="predicted"/>
<feature type="transmembrane region" description="Helical" evidence="1">
    <location>
        <begin position="40"/>
        <end position="61"/>
    </location>
</feature>
<sequence length="333" mass="36253">MTPNTSPTLKHVSFPSMLQLKSTQSEFARPFDDSGTASRGGGMCTIATYTILVFYLLFYVISHSSGSFPTSTEIKTFPQRDSSEEVFLPKMTCVEPNGCWYMPYNIGAVLESGGRKCYYIEQGVSIPEKHLQIFLDSDPVEDFVALWSDQSNFGFSYDVDVVESANLKTKVKTIPGPTSLGMGGFEGPRYLIYKGKSLFSLVRTLGLDTTVNTWTSTVTAEESTPDTQQNLCCSAPEVTDPNTGTVFTSGSKVLKNGGTSRCDSDLNQLKIKPFPTYSLVTVENPLSVMTIWAVLGGALGVIDMFAGFFVQRFLAKAAAEGSKVMEMTSVGVK</sequence>
<keyword evidence="1" id="KW-0472">Membrane</keyword>
<gene>
    <name evidence="2" type="ORF">TrST_g1506</name>
</gene>
<protein>
    <submittedName>
        <fullName evidence="2">Uncharacterized protein</fullName>
    </submittedName>
</protein>
<keyword evidence="1" id="KW-0812">Transmembrane</keyword>
<evidence type="ECO:0000313" key="2">
    <source>
        <dbReference type="EMBL" id="GMH87021.1"/>
    </source>
</evidence>
<dbReference type="EMBL" id="BRXY01000322">
    <property type="protein sequence ID" value="GMH87021.1"/>
    <property type="molecule type" value="Genomic_DNA"/>
</dbReference>
<organism evidence="2 3">
    <name type="scientific">Triparma strigata</name>
    <dbReference type="NCBI Taxonomy" id="1606541"/>
    <lineage>
        <taxon>Eukaryota</taxon>
        <taxon>Sar</taxon>
        <taxon>Stramenopiles</taxon>
        <taxon>Ochrophyta</taxon>
        <taxon>Bolidophyceae</taxon>
        <taxon>Parmales</taxon>
        <taxon>Triparmaceae</taxon>
        <taxon>Triparma</taxon>
    </lineage>
</organism>
<keyword evidence="3" id="KW-1185">Reference proteome</keyword>
<keyword evidence="1" id="KW-1133">Transmembrane helix</keyword>
<evidence type="ECO:0000256" key="1">
    <source>
        <dbReference type="SAM" id="Phobius"/>
    </source>
</evidence>
<feature type="transmembrane region" description="Helical" evidence="1">
    <location>
        <begin position="289"/>
        <end position="310"/>
    </location>
</feature>
<reference evidence="3" key="1">
    <citation type="journal article" date="2023" name="Commun. Biol.">
        <title>Genome analysis of Parmales, the sister group of diatoms, reveals the evolutionary specialization of diatoms from phago-mixotrophs to photoautotrophs.</title>
        <authorList>
            <person name="Ban H."/>
            <person name="Sato S."/>
            <person name="Yoshikawa S."/>
            <person name="Yamada K."/>
            <person name="Nakamura Y."/>
            <person name="Ichinomiya M."/>
            <person name="Sato N."/>
            <person name="Blanc-Mathieu R."/>
            <person name="Endo H."/>
            <person name="Kuwata A."/>
            <person name="Ogata H."/>
        </authorList>
    </citation>
    <scope>NUCLEOTIDE SEQUENCE [LARGE SCALE GENOMIC DNA]</scope>
    <source>
        <strain evidence="3">NIES 3701</strain>
    </source>
</reference>
<evidence type="ECO:0000313" key="3">
    <source>
        <dbReference type="Proteomes" id="UP001165085"/>
    </source>
</evidence>
<dbReference type="Proteomes" id="UP001165085">
    <property type="component" value="Unassembled WGS sequence"/>
</dbReference>
<comment type="caution">
    <text evidence="2">The sequence shown here is derived from an EMBL/GenBank/DDBJ whole genome shotgun (WGS) entry which is preliminary data.</text>
</comment>
<name>A0A9W7BAE7_9STRA</name>